<organism evidence="4 5">
    <name type="scientific">Candidatus Methanofastidiosum methylothiophilum</name>
    <dbReference type="NCBI Taxonomy" id="1705564"/>
    <lineage>
        <taxon>Archaea</taxon>
        <taxon>Methanobacteriati</taxon>
        <taxon>Methanobacteriota</taxon>
        <taxon>Stenosarchaea group</taxon>
        <taxon>Candidatus Methanofastidiosia</taxon>
        <taxon>Candidatus Methanofastidiosales</taxon>
        <taxon>Candidatus Methanofastidiosaceae</taxon>
        <taxon>Candidatus Methanofastidiosum</taxon>
    </lineage>
</organism>
<name>A0A150IQC2_9EURY</name>
<dbReference type="InterPro" id="IPR036249">
    <property type="entry name" value="Thioredoxin-like_sf"/>
</dbReference>
<evidence type="ECO:0000313" key="5">
    <source>
        <dbReference type="Proteomes" id="UP000075578"/>
    </source>
</evidence>
<dbReference type="Pfam" id="PF13192">
    <property type="entry name" value="Thioredoxin_3"/>
    <property type="match status" value="1"/>
</dbReference>
<proteinExistence type="inferred from homology"/>
<keyword evidence="2" id="KW-0249">Electron transport</keyword>
<evidence type="ECO:0000259" key="3">
    <source>
        <dbReference type="Pfam" id="PF13192"/>
    </source>
</evidence>
<evidence type="ECO:0000256" key="2">
    <source>
        <dbReference type="ARBA" id="ARBA00022982"/>
    </source>
</evidence>
<dbReference type="Gene3D" id="3.40.30.10">
    <property type="entry name" value="Glutaredoxin"/>
    <property type="match status" value="1"/>
</dbReference>
<protein>
    <submittedName>
        <fullName evidence="4">Thioredoxin</fullName>
    </submittedName>
</protein>
<dbReference type="EMBL" id="LNGD01000168">
    <property type="protein sequence ID" value="KYC47098.1"/>
    <property type="molecule type" value="Genomic_DNA"/>
</dbReference>
<dbReference type="InterPro" id="IPR012336">
    <property type="entry name" value="Thioredoxin-like_fold"/>
</dbReference>
<sequence length="99" mass="10624">MIRKKESKGSSTNKRVLIELLASSECSYCAPAADVVYRVASQYDNIEVAIVNIDSPEGISIAKKHGIMSIPAIIINGKTAFIGIPPADIILHDAIKKAM</sequence>
<evidence type="ECO:0000256" key="1">
    <source>
        <dbReference type="ARBA" id="ARBA00007787"/>
    </source>
</evidence>
<feature type="domain" description="Thioredoxin-like fold" evidence="3">
    <location>
        <begin position="18"/>
        <end position="90"/>
    </location>
</feature>
<comment type="similarity">
    <text evidence="1">Belongs to the glutaredoxin family.</text>
</comment>
<dbReference type="SUPFAM" id="SSF52833">
    <property type="entry name" value="Thioredoxin-like"/>
    <property type="match status" value="1"/>
</dbReference>
<evidence type="ECO:0000313" key="4">
    <source>
        <dbReference type="EMBL" id="KYC47098.1"/>
    </source>
</evidence>
<reference evidence="4 5" key="1">
    <citation type="journal article" date="2016" name="ISME J.">
        <title>Chasing the elusive Euryarchaeota class WSA2: genomes reveal a uniquely fastidious methyl-reducing methanogen.</title>
        <authorList>
            <person name="Nobu M.K."/>
            <person name="Narihiro T."/>
            <person name="Kuroda K."/>
            <person name="Mei R."/>
            <person name="Liu W.T."/>
        </authorList>
    </citation>
    <scope>NUCLEOTIDE SEQUENCE [LARGE SCALE GENOMIC DNA]</scope>
    <source>
        <strain evidence="4">U1lsi0528_Bin089</strain>
    </source>
</reference>
<accession>A0A150IQC2</accession>
<dbReference type="AlphaFoldDB" id="A0A150IQC2"/>
<comment type="caution">
    <text evidence="4">The sequence shown here is derived from an EMBL/GenBank/DDBJ whole genome shotgun (WGS) entry which is preliminary data.</text>
</comment>
<dbReference type="Proteomes" id="UP000075578">
    <property type="component" value="Unassembled WGS sequence"/>
</dbReference>
<gene>
    <name evidence="4" type="primary">trx</name>
    <name evidence="4" type="ORF">AMQ74_01714</name>
</gene>
<keyword evidence="2" id="KW-0813">Transport</keyword>